<evidence type="ECO:0000256" key="1">
    <source>
        <dbReference type="ARBA" id="ARBA00022617"/>
    </source>
</evidence>
<keyword evidence="5" id="KW-0732">Signal</keyword>
<keyword evidence="1 4" id="KW-0349">Heme</keyword>
<evidence type="ECO:0000313" key="8">
    <source>
        <dbReference type="Proteomes" id="UP000318741"/>
    </source>
</evidence>
<dbReference type="InterPro" id="IPR011041">
    <property type="entry name" value="Quinoprot_gluc/sorb_DH_b-prop"/>
</dbReference>
<keyword evidence="3 4" id="KW-0408">Iron</keyword>
<proteinExistence type="predicted"/>
<dbReference type="InterPro" id="IPR011989">
    <property type="entry name" value="ARM-like"/>
</dbReference>
<evidence type="ECO:0000256" key="4">
    <source>
        <dbReference type="PROSITE-ProRule" id="PRU00433"/>
    </source>
</evidence>
<dbReference type="RefSeq" id="WP_145357329.1">
    <property type="nucleotide sequence ID" value="NZ_CP036265.1"/>
</dbReference>
<dbReference type="NCBIfam" id="TIGR02604">
    <property type="entry name" value="Piru_Ver_Nterm"/>
    <property type="match status" value="1"/>
</dbReference>
<dbReference type="GO" id="GO:0020037">
    <property type="term" value="F:heme binding"/>
    <property type="evidence" value="ECO:0007669"/>
    <property type="project" value="InterPro"/>
</dbReference>
<dbReference type="Gene3D" id="1.10.760.10">
    <property type="entry name" value="Cytochrome c-like domain"/>
    <property type="match status" value="1"/>
</dbReference>
<feature type="signal peptide" evidence="5">
    <location>
        <begin position="1"/>
        <end position="38"/>
    </location>
</feature>
<dbReference type="PANTHER" id="PTHR33546">
    <property type="entry name" value="LARGE, MULTIFUNCTIONAL SECRETED PROTEIN-RELATED"/>
    <property type="match status" value="1"/>
</dbReference>
<dbReference type="InterPro" id="IPR036909">
    <property type="entry name" value="Cyt_c-like_dom_sf"/>
</dbReference>
<feature type="chain" id="PRO_5022123944" evidence="5">
    <location>
        <begin position="39"/>
        <end position="1496"/>
    </location>
</feature>
<dbReference type="Pfam" id="PF06283">
    <property type="entry name" value="ThuA"/>
    <property type="match status" value="1"/>
</dbReference>
<dbReference type="InterPro" id="IPR055557">
    <property type="entry name" value="DUF7133"/>
</dbReference>
<dbReference type="KEGG" id="acaf:CA12_05430"/>
<dbReference type="PROSITE" id="PS51007">
    <property type="entry name" value="CYTC"/>
    <property type="match status" value="1"/>
</dbReference>
<dbReference type="PANTHER" id="PTHR33546:SF1">
    <property type="entry name" value="LARGE, MULTIFUNCTIONAL SECRETED PROTEIN"/>
    <property type="match status" value="1"/>
</dbReference>
<dbReference type="Pfam" id="PF23500">
    <property type="entry name" value="DUF7133"/>
    <property type="match status" value="1"/>
</dbReference>
<dbReference type="EMBL" id="CP036265">
    <property type="protein sequence ID" value="QDT14469.1"/>
    <property type="molecule type" value="Genomic_DNA"/>
</dbReference>
<gene>
    <name evidence="7" type="ORF">CA12_05430</name>
</gene>
<dbReference type="GO" id="GO:0009055">
    <property type="term" value="F:electron transfer activity"/>
    <property type="evidence" value="ECO:0007669"/>
    <property type="project" value="InterPro"/>
</dbReference>
<dbReference type="InterPro" id="IPR016024">
    <property type="entry name" value="ARM-type_fold"/>
</dbReference>
<dbReference type="OrthoDB" id="230287at2"/>
<organism evidence="7 8">
    <name type="scientific">Alienimonas californiensis</name>
    <dbReference type="NCBI Taxonomy" id="2527989"/>
    <lineage>
        <taxon>Bacteria</taxon>
        <taxon>Pseudomonadati</taxon>
        <taxon>Planctomycetota</taxon>
        <taxon>Planctomycetia</taxon>
        <taxon>Planctomycetales</taxon>
        <taxon>Planctomycetaceae</taxon>
        <taxon>Alienimonas</taxon>
    </lineage>
</organism>
<accession>A0A517P517</accession>
<name>A0A517P517_9PLAN</name>
<dbReference type="Gene3D" id="1.25.10.10">
    <property type="entry name" value="Leucine-rich Repeat Variant"/>
    <property type="match status" value="1"/>
</dbReference>
<dbReference type="InterPro" id="IPR013427">
    <property type="entry name" value="Haem-bd_dom_put"/>
</dbReference>
<reference evidence="7 8" key="1">
    <citation type="submission" date="2019-02" db="EMBL/GenBank/DDBJ databases">
        <title>Deep-cultivation of Planctomycetes and their phenomic and genomic characterization uncovers novel biology.</title>
        <authorList>
            <person name="Wiegand S."/>
            <person name="Jogler M."/>
            <person name="Boedeker C."/>
            <person name="Pinto D."/>
            <person name="Vollmers J."/>
            <person name="Rivas-Marin E."/>
            <person name="Kohn T."/>
            <person name="Peeters S.H."/>
            <person name="Heuer A."/>
            <person name="Rast P."/>
            <person name="Oberbeckmann S."/>
            <person name="Bunk B."/>
            <person name="Jeske O."/>
            <person name="Meyerdierks A."/>
            <person name="Storesund J.E."/>
            <person name="Kallscheuer N."/>
            <person name="Luecker S."/>
            <person name="Lage O.M."/>
            <person name="Pohl T."/>
            <person name="Merkel B.J."/>
            <person name="Hornburger P."/>
            <person name="Mueller R.-W."/>
            <person name="Bruemmer F."/>
            <person name="Labrenz M."/>
            <person name="Spormann A.M."/>
            <person name="Op den Camp H."/>
            <person name="Overmann J."/>
            <person name="Amann R."/>
            <person name="Jetten M.S.M."/>
            <person name="Mascher T."/>
            <person name="Medema M.H."/>
            <person name="Devos D.P."/>
            <person name="Kaster A.-K."/>
            <person name="Ovreas L."/>
            <person name="Rohde M."/>
            <person name="Galperin M.Y."/>
            <person name="Jogler C."/>
        </authorList>
    </citation>
    <scope>NUCLEOTIDE SEQUENCE [LARGE SCALE GENOMIC DNA]</scope>
    <source>
        <strain evidence="7 8">CA12</strain>
    </source>
</reference>
<dbReference type="SUPFAM" id="SSF50952">
    <property type="entry name" value="Soluble quinoprotein glucose dehydrogenase"/>
    <property type="match status" value="1"/>
</dbReference>
<dbReference type="InterPro" id="IPR029010">
    <property type="entry name" value="ThuA-like"/>
</dbReference>
<evidence type="ECO:0000313" key="7">
    <source>
        <dbReference type="EMBL" id="QDT14469.1"/>
    </source>
</evidence>
<evidence type="ECO:0000259" key="6">
    <source>
        <dbReference type="PROSITE" id="PS51007"/>
    </source>
</evidence>
<evidence type="ECO:0000256" key="2">
    <source>
        <dbReference type="ARBA" id="ARBA00022723"/>
    </source>
</evidence>
<evidence type="ECO:0000256" key="5">
    <source>
        <dbReference type="SAM" id="SignalP"/>
    </source>
</evidence>
<dbReference type="InterPro" id="IPR029062">
    <property type="entry name" value="Class_I_gatase-like"/>
</dbReference>
<protein>
    <submittedName>
        <fullName evidence="7">Trehalose utilization</fullName>
    </submittedName>
</protein>
<dbReference type="InterPro" id="IPR013428">
    <property type="entry name" value="Membrane-bound_put_N"/>
</dbReference>
<dbReference type="InterPro" id="IPR009056">
    <property type="entry name" value="Cyt_c-like_dom"/>
</dbReference>
<dbReference type="GO" id="GO:0046872">
    <property type="term" value="F:metal ion binding"/>
    <property type="evidence" value="ECO:0007669"/>
    <property type="project" value="UniProtKB-KW"/>
</dbReference>
<dbReference type="SUPFAM" id="SSF48371">
    <property type="entry name" value="ARM repeat"/>
    <property type="match status" value="1"/>
</dbReference>
<keyword evidence="8" id="KW-1185">Reference proteome</keyword>
<dbReference type="NCBIfam" id="TIGR02603">
    <property type="entry name" value="CxxCH_TIGR02603"/>
    <property type="match status" value="1"/>
</dbReference>
<dbReference type="Gene3D" id="3.40.50.880">
    <property type="match status" value="1"/>
</dbReference>
<feature type="domain" description="Cytochrome c" evidence="6">
    <location>
        <begin position="1173"/>
        <end position="1306"/>
    </location>
</feature>
<dbReference type="SUPFAM" id="SSF52317">
    <property type="entry name" value="Class I glutamine amidotransferase-like"/>
    <property type="match status" value="1"/>
</dbReference>
<keyword evidence="2 4" id="KW-0479">Metal-binding</keyword>
<dbReference type="Proteomes" id="UP000318741">
    <property type="component" value="Chromosome"/>
</dbReference>
<dbReference type="Pfam" id="PF13442">
    <property type="entry name" value="Cytochrome_CBB3"/>
    <property type="match status" value="1"/>
</dbReference>
<evidence type="ECO:0000256" key="3">
    <source>
        <dbReference type="ARBA" id="ARBA00023004"/>
    </source>
</evidence>
<sequence precursor="true">MSPSSSPRPAAAAAGLVRPLAACLLAFACVGSGPAAFADEPAPAADADLKLLFLGDDGPHQPRVRFAELAPALRSRGIELVYTDRMADLNAETLGRYDGLMLYANIDSIEKPQADAVLQYVEGGAGFVPLHCASFCWRNDPRTVALIGAQFLRHGTGTFSTTITEPEHPVMDGFDGFMSWDETYVHHLHNEDDRTVLAYREGGEQAPGNEREPWTWVRTQGEGRVFYTAWGHDARTFRNPGFQNLVARGTLWACGADPSAVPAYRERAPFTAPPMTELNPDRAEFEYVDVGPKIPNYTQGGGWGEQGAPQTLMQMPLSPEASLQHAVVPEGLEVKLYADERNFQAKPIAMTWDARGRLWICETVDYPNELGGGRDRIRICEDTDGDAVADKFTVFADGLSIPTAIVIARGGAIVQDGPQTVFLKDTDGDDVADVRKVLITGWALGDTHGGVSNFRYGLDNWIWSMQGYNNSSPRLVDENGNAGDPVQSFRQGFWRFKLSEPTTVADGAEAVPTVTDLEFVRSTNNNTWGLGISEEGLIFGSTANGNPSDFVPIPNRYYERVRGWAPQTLNGIADSYKYAPITEKIRQVDFFGGYTAGAGHALYTARAFPQPWWNRTAFTAGPTGHLVGTFVLTPDGADFTSTSPINLFASDDEWTAPIMAEVGPDGAVWVLDWYNYIVQHNPTPRGFETGKGAAYESDLRDKKRGRILRVVPDENADERLHDYSDLTNASDAELVAALSHPSMRWRLHAQRLLIERGATGVAEQLAALVSDESVDEIGLNVAAIHALHTLHGLDRLTPATLSAGLKHPSAGVRRNALALLSHDEVGAELLMAHDGLLRDGDAQVRLAATLALADLPDAALGERAGDLVAVLAANETDPVLTDALLAAAAAHPGAYLTAALAASKEAPPTAATVRIAAGVAEHVARSGPDRDALSAALAGMDGADDALVEAVLDGLTEGLPGQAPLESTAELDAALATAFRGVSAAAKGKLIQLASRTGSDVLDSFMEEIVAGLSDTLSDPSAPEERRLTAARDLIGFRPGDVGAVDEALMQITAQSSPQFARGLLAAVRTSRAPEAGAALAAAAPTFTPQVAAAAIDVLLSRPEWAAALLTAAESGELTLADLSIEQKAALRDFPNEVIRDRGRKLLEMDGGLPNADREEVLQSLLPLIERDGDLEKGIAVYKQHCAVCHKHGELGADIGPNLSGMVTHPREEILTHIIDPSRSVESNFRLYTALTAEGQVLQGMLTSETRTSVTLVDTKGKETSLAREDLLELQGSRKSLMPEGFEKQMTEAELVDLLTFLTAKGKYVPIPLDKVATAVSTKGLFHNGDDGPDRLIFSDWGPKSVGEVPFLLTDPAGKSKPNVVLLNGPNGSLPPSMPQSVALPYGATARAIHLLSGVGGWSFPYDRNETVSLIVRLRYADGTVEDHPLKNGVHFADYIRRVDVPGSEFAFALGEQQIRYLVVEPDRPEAEIDAIELVKGPDRSAPIVMAVTVEP</sequence>
<dbReference type="SUPFAM" id="SSF46626">
    <property type="entry name" value="Cytochrome c"/>
    <property type="match status" value="1"/>
</dbReference>